<proteinExistence type="evidence at transcript level"/>
<dbReference type="GO" id="GO:0000981">
    <property type="term" value="F:DNA-binding transcription factor activity, RNA polymerase II-specific"/>
    <property type="evidence" value="ECO:0007669"/>
    <property type="project" value="TreeGrafter"/>
</dbReference>
<dbReference type="GO" id="GO:0000978">
    <property type="term" value="F:RNA polymerase II cis-regulatory region sequence-specific DNA binding"/>
    <property type="evidence" value="ECO:0007669"/>
    <property type="project" value="TreeGrafter"/>
</dbReference>
<dbReference type="InterPro" id="IPR001005">
    <property type="entry name" value="SANT/Myb"/>
</dbReference>
<evidence type="ECO:0000259" key="3">
    <source>
        <dbReference type="PROSITE" id="PS51294"/>
    </source>
</evidence>
<dbReference type="EMBL" id="MG702151">
    <property type="protein sequence ID" value="AXY87669.1"/>
    <property type="molecule type" value="mRNA"/>
</dbReference>
<dbReference type="PROSITE" id="PS51294">
    <property type="entry name" value="HTH_MYB"/>
    <property type="match status" value="1"/>
</dbReference>
<dbReference type="InterPro" id="IPR017930">
    <property type="entry name" value="Myb_dom"/>
</dbReference>
<organism evidence="4">
    <name type="scientific">Cymbidium sinense</name>
    <dbReference type="NCBI Taxonomy" id="112615"/>
    <lineage>
        <taxon>Eukaryota</taxon>
        <taxon>Viridiplantae</taxon>
        <taxon>Streptophyta</taxon>
        <taxon>Embryophyta</taxon>
        <taxon>Tracheophyta</taxon>
        <taxon>Spermatophyta</taxon>
        <taxon>Magnoliopsida</taxon>
        <taxon>Liliopsida</taxon>
        <taxon>Asparagales</taxon>
        <taxon>Orchidaceae</taxon>
        <taxon>Epidendroideae</taxon>
        <taxon>Cymbidieae</taxon>
        <taxon>Cymbidiinae</taxon>
        <taxon>Cymbidium</taxon>
    </lineage>
</organism>
<feature type="domain" description="HTH myb-type" evidence="3">
    <location>
        <begin position="1"/>
        <end position="38"/>
    </location>
</feature>
<keyword evidence="1" id="KW-0238">DNA-binding</keyword>
<evidence type="ECO:0000313" key="4">
    <source>
        <dbReference type="EMBL" id="AXY87669.1"/>
    </source>
</evidence>
<reference evidence="4" key="1">
    <citation type="journal article" date="2015" name="PLoS ONE">
        <title>Transcriptome Characterization of Cymbidium sinense 'Dharma' Using 454 Pyrosequencing and Its Application in the Identification of Genes Associated with Leaf Color Variation.</title>
        <authorList>
            <person name="Zhu G."/>
            <person name="Yang F."/>
            <person name="Shi S."/>
            <person name="Li D."/>
            <person name="Wang Z."/>
            <person name="Liu H."/>
            <person name="Huang D."/>
            <person name="Wang C."/>
        </authorList>
    </citation>
    <scope>NUCLEOTIDE SEQUENCE</scope>
</reference>
<name>A0A455LAC2_9ASPA</name>
<accession>A0A455LAC2</accession>
<dbReference type="Gene3D" id="1.10.10.60">
    <property type="entry name" value="Homeodomain-like"/>
    <property type="match status" value="1"/>
</dbReference>
<dbReference type="AlphaFoldDB" id="A0A455LAC2"/>
<dbReference type="Pfam" id="PF00249">
    <property type="entry name" value="Myb_DNA-binding"/>
    <property type="match status" value="1"/>
</dbReference>
<feature type="domain" description="Myb-like" evidence="2">
    <location>
        <begin position="1"/>
        <end position="34"/>
    </location>
</feature>
<dbReference type="PROSITE" id="PS50090">
    <property type="entry name" value="MYB_LIKE"/>
    <property type="match status" value="1"/>
</dbReference>
<evidence type="ECO:0000259" key="2">
    <source>
        <dbReference type="PROSITE" id="PS50090"/>
    </source>
</evidence>
<dbReference type="GO" id="GO:0005634">
    <property type="term" value="C:nucleus"/>
    <property type="evidence" value="ECO:0007669"/>
    <property type="project" value="TreeGrafter"/>
</dbReference>
<dbReference type="PANTHER" id="PTHR45614">
    <property type="entry name" value="MYB PROTEIN-RELATED"/>
    <property type="match status" value="1"/>
</dbReference>
<dbReference type="PANTHER" id="PTHR45614:SF194">
    <property type="entry name" value="TRANSCRIPTION FACTOR MYB3R-3-RELATED"/>
    <property type="match status" value="1"/>
</dbReference>
<dbReference type="InterPro" id="IPR009057">
    <property type="entry name" value="Homeodomain-like_sf"/>
</dbReference>
<protein>
    <submittedName>
        <fullName evidence="4">Transcription factor MYB3R-3 isoform X3</fullName>
    </submittedName>
</protein>
<dbReference type="SUPFAM" id="SSF46689">
    <property type="entry name" value="Homeodomain-like"/>
    <property type="match status" value="1"/>
</dbReference>
<evidence type="ECO:0000256" key="1">
    <source>
        <dbReference type="ARBA" id="ARBA00023125"/>
    </source>
</evidence>
<sequence length="412" mass="45727">MKAHLQYGNKWAEIAKVLPGRSDNSIKNHWNSSLRKRSEVYVKTGKFPCVQKPAIRNVAKDTTNSGDKQLLYCSNKELHTSGKTVIQSCLTVPSTLPTETPKIVSQKDGVVIISAQVSELNATLDVAVRLSDSSDALDSQPRASEIDLVQNKSESVVNLDACYFNGQVHRNEEPFETMLYSSPDNIGSLCYKPPRLEDLGAAAFSPLYFEHRSVQVTSDHQMISLPIGYSTPSSSVSVLRSDQPSVESILKSAARSFPNTPSIIKRRSEAQSPLSPATICTNEIRMQDSCVLREERVNNIEGSTCSVSNSSSSPCTVNGNLLDKRKDFDVSPPYRLWSKRRATFKPVEKQLDFSFKKPNFDVNTRFSSLEVNKNSYSPTNMHVSNMQEKKLKNNFAGSKESDFPTTLKLGVT</sequence>
<dbReference type="InterPro" id="IPR050560">
    <property type="entry name" value="MYB_TF"/>
</dbReference>
<dbReference type="CDD" id="cd00167">
    <property type="entry name" value="SANT"/>
    <property type="match status" value="1"/>
</dbReference>